<evidence type="ECO:0000313" key="4">
    <source>
        <dbReference type="Proteomes" id="UP000269721"/>
    </source>
</evidence>
<protein>
    <submittedName>
        <fullName evidence="3">Uncharacterized protein</fullName>
    </submittedName>
</protein>
<proteinExistence type="predicted"/>
<evidence type="ECO:0000313" key="3">
    <source>
        <dbReference type="EMBL" id="RKO87673.1"/>
    </source>
</evidence>
<feature type="signal peptide" evidence="2">
    <location>
        <begin position="1"/>
        <end position="35"/>
    </location>
</feature>
<feature type="region of interest" description="Disordered" evidence="1">
    <location>
        <begin position="217"/>
        <end position="240"/>
    </location>
</feature>
<keyword evidence="4" id="KW-1185">Reference proteome</keyword>
<dbReference type="AlphaFoldDB" id="A0A4P9W897"/>
<evidence type="ECO:0000256" key="2">
    <source>
        <dbReference type="SAM" id="SignalP"/>
    </source>
</evidence>
<feature type="chain" id="PRO_5021023123" evidence="2">
    <location>
        <begin position="36"/>
        <end position="240"/>
    </location>
</feature>
<organism evidence="3 4">
    <name type="scientific">Blyttiomyces helicus</name>
    <dbReference type="NCBI Taxonomy" id="388810"/>
    <lineage>
        <taxon>Eukaryota</taxon>
        <taxon>Fungi</taxon>
        <taxon>Fungi incertae sedis</taxon>
        <taxon>Chytridiomycota</taxon>
        <taxon>Chytridiomycota incertae sedis</taxon>
        <taxon>Chytridiomycetes</taxon>
        <taxon>Chytridiomycetes incertae sedis</taxon>
        <taxon>Blyttiomyces</taxon>
    </lineage>
</organism>
<sequence length="240" mass="26336">MQISFRFMYSPPHFSFLFLLRLSAIRCSGIGRAWAQIPGADLDQPRVKFARFDRFIAAVIEQSIPGIISYFIHMYRVGLFFVPVAPTQVYLTSPTPKTSGIPPNCSTRNKQDLEKLPLQAAAIVRGKPLLRVLFLSSLAATTLLVLLTGGNRSYPPSHPETARGFEPVADARIGFFAAGPGPAGVRVGGGGETSLTARETRVDQKIGWWCRRGGGETNMARREESDRDGPFRDQLSGLRG</sequence>
<feature type="compositionally biased region" description="Basic and acidic residues" evidence="1">
    <location>
        <begin position="219"/>
        <end position="231"/>
    </location>
</feature>
<name>A0A4P9W897_9FUNG</name>
<accession>A0A4P9W897</accession>
<keyword evidence="2" id="KW-0732">Signal</keyword>
<dbReference type="Proteomes" id="UP000269721">
    <property type="component" value="Unassembled WGS sequence"/>
</dbReference>
<evidence type="ECO:0000256" key="1">
    <source>
        <dbReference type="SAM" id="MobiDB-lite"/>
    </source>
</evidence>
<gene>
    <name evidence="3" type="ORF">BDK51DRAFT_51854</name>
</gene>
<reference evidence="4" key="1">
    <citation type="journal article" date="2018" name="Nat. Microbiol.">
        <title>Leveraging single-cell genomics to expand the fungal tree of life.</title>
        <authorList>
            <person name="Ahrendt S.R."/>
            <person name="Quandt C.A."/>
            <person name="Ciobanu D."/>
            <person name="Clum A."/>
            <person name="Salamov A."/>
            <person name="Andreopoulos B."/>
            <person name="Cheng J.F."/>
            <person name="Woyke T."/>
            <person name="Pelin A."/>
            <person name="Henrissat B."/>
            <person name="Reynolds N.K."/>
            <person name="Benny G.L."/>
            <person name="Smith M.E."/>
            <person name="James T.Y."/>
            <person name="Grigoriev I.V."/>
        </authorList>
    </citation>
    <scope>NUCLEOTIDE SEQUENCE [LARGE SCALE GENOMIC DNA]</scope>
</reference>
<dbReference type="EMBL" id="KZ997248">
    <property type="protein sequence ID" value="RKO87673.1"/>
    <property type="molecule type" value="Genomic_DNA"/>
</dbReference>